<evidence type="ECO:0000313" key="1">
    <source>
        <dbReference type="EMBL" id="RTR29063.1"/>
    </source>
</evidence>
<dbReference type="RefSeq" id="WP_126351518.1">
    <property type="nucleotide sequence ID" value="NZ_CP086380.1"/>
</dbReference>
<dbReference type="EMBL" id="RXPE01000005">
    <property type="protein sequence ID" value="RTR29063.1"/>
    <property type="molecule type" value="Genomic_DNA"/>
</dbReference>
<evidence type="ECO:0000313" key="2">
    <source>
        <dbReference type="Proteomes" id="UP000277766"/>
    </source>
</evidence>
<sequence>MTQTQKPSISRDVHYVGLNGRHVAAKVSYVYEPKTKEDSTEQQRWDSLVEQDCVDVHAFYLDYDKPVNYIESVPYDPEGKKPHSWHWPERV</sequence>
<accession>A0A3S0IAJ7</accession>
<keyword evidence="2" id="KW-1185">Reference proteome</keyword>
<name>A0A3S0IAJ7_9DEIO</name>
<organism evidence="1 2">
    <name type="scientific">Deinococcus radiophilus</name>
    <dbReference type="NCBI Taxonomy" id="32062"/>
    <lineage>
        <taxon>Bacteria</taxon>
        <taxon>Thermotogati</taxon>
        <taxon>Deinococcota</taxon>
        <taxon>Deinococci</taxon>
        <taxon>Deinococcales</taxon>
        <taxon>Deinococcaceae</taxon>
        <taxon>Deinococcus</taxon>
    </lineage>
</organism>
<dbReference type="AlphaFoldDB" id="A0A3S0IAJ7"/>
<protein>
    <submittedName>
        <fullName evidence="1">Uncharacterized protein</fullName>
    </submittedName>
</protein>
<reference evidence="1 2" key="1">
    <citation type="submission" date="2018-12" db="EMBL/GenBank/DDBJ databases">
        <title>Deinococcus radiophilus ATCC 27603 genome sequencing and assembly.</title>
        <authorList>
            <person name="Maclea K.S."/>
            <person name="Maynard C.R."/>
        </authorList>
    </citation>
    <scope>NUCLEOTIDE SEQUENCE [LARGE SCALE GENOMIC DNA]</scope>
    <source>
        <strain evidence="1 2">ATCC 27603</strain>
    </source>
</reference>
<dbReference type="Proteomes" id="UP000277766">
    <property type="component" value="Unassembled WGS sequence"/>
</dbReference>
<proteinExistence type="predicted"/>
<comment type="caution">
    <text evidence="1">The sequence shown here is derived from an EMBL/GenBank/DDBJ whole genome shotgun (WGS) entry which is preliminary data.</text>
</comment>
<gene>
    <name evidence="1" type="ORF">EJ104_04255</name>
</gene>
<dbReference type="OrthoDB" id="72152at2"/>